<dbReference type="STRING" id="469378.Ccur_09200"/>
<dbReference type="SUPFAM" id="SSF52540">
    <property type="entry name" value="P-loop containing nucleoside triphosphate hydrolases"/>
    <property type="match status" value="1"/>
</dbReference>
<gene>
    <name evidence="9" type="ordered locus">Ccur_09200</name>
</gene>
<proteinExistence type="predicted"/>
<dbReference type="GO" id="GO:0009360">
    <property type="term" value="C:DNA polymerase III complex"/>
    <property type="evidence" value="ECO:0007669"/>
    <property type="project" value="InterPro"/>
</dbReference>
<dbReference type="Gene3D" id="3.40.50.300">
    <property type="entry name" value="P-loop containing nucleotide triphosphate hydrolases"/>
    <property type="match status" value="1"/>
</dbReference>
<evidence type="ECO:0000259" key="8">
    <source>
        <dbReference type="Pfam" id="PF09115"/>
    </source>
</evidence>
<dbReference type="HOGENOM" id="CLU_006229_4_0_11"/>
<accession>C7MNX8</accession>
<dbReference type="InterPro" id="IPR027417">
    <property type="entry name" value="P-loop_NTPase"/>
</dbReference>
<dbReference type="PANTHER" id="PTHR11669">
    <property type="entry name" value="REPLICATION FACTOR C / DNA POLYMERASE III GAMMA-TAU SUBUNIT"/>
    <property type="match status" value="1"/>
</dbReference>
<name>C7MNX8_CRYCD</name>
<dbReference type="GO" id="GO:0006261">
    <property type="term" value="P:DNA-templated DNA replication"/>
    <property type="evidence" value="ECO:0007669"/>
    <property type="project" value="TreeGrafter"/>
</dbReference>
<reference evidence="9 10" key="1">
    <citation type="journal article" date="2009" name="Stand. Genomic Sci.">
        <title>Complete genome sequence of Cryptobacterium curtum type strain (12-3).</title>
        <authorList>
            <person name="Mavrommatis K."/>
            <person name="Pukall R."/>
            <person name="Rohde C."/>
            <person name="Chen F."/>
            <person name="Sims D."/>
            <person name="Brettin T."/>
            <person name="Kuske C."/>
            <person name="Detter J.C."/>
            <person name="Han C."/>
            <person name="Lapidus A."/>
            <person name="Copeland A."/>
            <person name="Glavina Del Rio T."/>
            <person name="Nolan M."/>
            <person name="Lucas S."/>
            <person name="Tice H."/>
            <person name="Cheng J.F."/>
            <person name="Bruce D."/>
            <person name="Goodwin L."/>
            <person name="Pitluck S."/>
            <person name="Ovchinnikova G."/>
            <person name="Pati A."/>
            <person name="Ivanova N."/>
            <person name="Chen A."/>
            <person name="Palaniappan K."/>
            <person name="Chain P."/>
            <person name="D'haeseleer P."/>
            <person name="Goker M."/>
            <person name="Bristow J."/>
            <person name="Eisen J.A."/>
            <person name="Markowitz V."/>
            <person name="Hugenholtz P."/>
            <person name="Rohde M."/>
            <person name="Klenk H.P."/>
            <person name="Kyrpides N.C."/>
        </authorList>
    </citation>
    <scope>NUCLEOTIDE SEQUENCE [LARGE SCALE GENOMIC DNA]</scope>
    <source>
        <strain evidence="10">ATCC 700683 / DSM 15641 / 12-3</strain>
    </source>
</reference>
<dbReference type="PANTHER" id="PTHR11669:SF8">
    <property type="entry name" value="DNA POLYMERASE III SUBUNIT DELTA"/>
    <property type="match status" value="1"/>
</dbReference>
<dbReference type="GO" id="GO:0003677">
    <property type="term" value="F:DNA binding"/>
    <property type="evidence" value="ECO:0007669"/>
    <property type="project" value="InterPro"/>
</dbReference>
<keyword evidence="5" id="KW-0235">DNA replication</keyword>
<dbReference type="Pfam" id="PF13177">
    <property type="entry name" value="DNA_pol3_delta2"/>
    <property type="match status" value="1"/>
</dbReference>
<dbReference type="Proteomes" id="UP000000954">
    <property type="component" value="Chromosome"/>
</dbReference>
<organism evidence="9 10">
    <name type="scientific">Cryptobacterium curtum (strain ATCC 700683 / DSM 15641 / CCUG 43107 / 12-3)</name>
    <dbReference type="NCBI Taxonomy" id="469378"/>
    <lineage>
        <taxon>Bacteria</taxon>
        <taxon>Bacillati</taxon>
        <taxon>Actinomycetota</taxon>
        <taxon>Coriobacteriia</taxon>
        <taxon>Eggerthellales</taxon>
        <taxon>Eggerthellaceae</taxon>
        <taxon>Cryptobacterium</taxon>
    </lineage>
</organism>
<evidence type="ECO:0000256" key="1">
    <source>
        <dbReference type="ARBA" id="ARBA00012417"/>
    </source>
</evidence>
<dbReference type="RefSeq" id="WP_012803304.1">
    <property type="nucleotide sequence ID" value="NC_013170.1"/>
</dbReference>
<evidence type="ECO:0000313" key="10">
    <source>
        <dbReference type="Proteomes" id="UP000000954"/>
    </source>
</evidence>
<evidence type="ECO:0000256" key="2">
    <source>
        <dbReference type="ARBA" id="ARBA00014363"/>
    </source>
</evidence>
<evidence type="ECO:0000256" key="3">
    <source>
        <dbReference type="ARBA" id="ARBA00022679"/>
    </source>
</evidence>
<evidence type="ECO:0000256" key="6">
    <source>
        <dbReference type="ARBA" id="ARBA00022932"/>
    </source>
</evidence>
<dbReference type="KEGG" id="ccu:Ccur_09200"/>
<dbReference type="AlphaFoldDB" id="C7MNX8"/>
<evidence type="ECO:0000256" key="4">
    <source>
        <dbReference type="ARBA" id="ARBA00022695"/>
    </source>
</evidence>
<sequence length="382" mass="41388">MSAPDVFDRILGQPQVRRFLRAQVAAQCIGQSYLFCGPAGSNKTAAAYALAQAALCEKGGCGICSTCEKIRRRNHPDVRYIAPEGAAGYLVGQIRDITSDVDRAPIQAQRKAYIIDRVDLMNASAANAFLKTLEEPPQHVVLILLGRTREAVLPTIVSRCQVVPFRHIPAHEACGIISQNTGVPPMRAAVALAACDGSISRAIEFAKSTERFAFRQRVLDVMESLPLADDLDIIQYASELLDAAKAPLDLVRASQERDLAASSEFLAKSAIRQIEARNKRALTARTTESLHQTTAIMRSWLRDVLAATAGAGVTIVNEDRRAGIEAAALRVKPAALVRALRAHARCDEAIRYNVSPETCIDVLLLQIREELYGSHSAGGVAI</sequence>
<keyword evidence="3" id="KW-0808">Transferase</keyword>
<comment type="catalytic activity">
    <reaction evidence="7">
        <text>DNA(n) + a 2'-deoxyribonucleoside 5'-triphosphate = DNA(n+1) + diphosphate</text>
        <dbReference type="Rhea" id="RHEA:22508"/>
        <dbReference type="Rhea" id="RHEA-COMP:17339"/>
        <dbReference type="Rhea" id="RHEA-COMP:17340"/>
        <dbReference type="ChEBI" id="CHEBI:33019"/>
        <dbReference type="ChEBI" id="CHEBI:61560"/>
        <dbReference type="ChEBI" id="CHEBI:173112"/>
        <dbReference type="EC" id="2.7.7.7"/>
    </reaction>
</comment>
<dbReference type="InterPro" id="IPR050238">
    <property type="entry name" value="DNA_Rep/Repair_Clamp_Loader"/>
</dbReference>
<evidence type="ECO:0000256" key="5">
    <source>
        <dbReference type="ARBA" id="ARBA00022705"/>
    </source>
</evidence>
<dbReference type="EC" id="2.7.7.7" evidence="1"/>
<dbReference type="Pfam" id="PF09115">
    <property type="entry name" value="DNApol3-delta_C"/>
    <property type="match status" value="1"/>
</dbReference>
<dbReference type="EMBL" id="CP001682">
    <property type="protein sequence ID" value="ACU94618.1"/>
    <property type="molecule type" value="Genomic_DNA"/>
</dbReference>
<keyword evidence="4" id="KW-0548">Nucleotidyltransferase</keyword>
<dbReference type="InterPro" id="IPR015199">
    <property type="entry name" value="DNA_pol_III_delta_C"/>
</dbReference>
<keyword evidence="6" id="KW-0239">DNA-directed DNA polymerase</keyword>
<protein>
    <recommendedName>
        <fullName evidence="2">DNA polymerase III subunit delta'</fullName>
        <ecNumber evidence="1">2.7.7.7</ecNumber>
    </recommendedName>
</protein>
<dbReference type="OrthoDB" id="9809531at2"/>
<dbReference type="eggNOG" id="COG2812">
    <property type="taxonomic scope" value="Bacteria"/>
</dbReference>
<evidence type="ECO:0000256" key="7">
    <source>
        <dbReference type="ARBA" id="ARBA00049244"/>
    </source>
</evidence>
<keyword evidence="10" id="KW-1185">Reference proteome</keyword>
<dbReference type="GO" id="GO:0003887">
    <property type="term" value="F:DNA-directed DNA polymerase activity"/>
    <property type="evidence" value="ECO:0007669"/>
    <property type="project" value="UniProtKB-KW"/>
</dbReference>
<feature type="domain" description="DNA polymerase III delta subunit C-terminal" evidence="8">
    <location>
        <begin position="290"/>
        <end position="366"/>
    </location>
</feature>
<evidence type="ECO:0000313" key="9">
    <source>
        <dbReference type="EMBL" id="ACU94618.1"/>
    </source>
</evidence>